<evidence type="ECO:0000259" key="16">
    <source>
        <dbReference type="PROSITE" id="PS50994"/>
    </source>
</evidence>
<dbReference type="Pfam" id="PF02022">
    <property type="entry name" value="Integrase_Zn"/>
    <property type="match status" value="1"/>
</dbReference>
<dbReference type="PROSITE" id="PS50994">
    <property type="entry name" value="INTEGRASE"/>
    <property type="match status" value="1"/>
</dbReference>
<dbReference type="SUPFAM" id="SSF46919">
    <property type="entry name" value="N-terminal Zn binding domain of HIV integrase"/>
    <property type="match status" value="1"/>
</dbReference>
<dbReference type="InterPro" id="IPR036397">
    <property type="entry name" value="RNaseH_sf"/>
</dbReference>
<feature type="non-terminal residue" evidence="17">
    <location>
        <position position="1"/>
    </location>
</feature>
<organism evidence="17 18">
    <name type="scientific">Campylorhamphus procurvoides</name>
    <dbReference type="NCBI Taxonomy" id="190295"/>
    <lineage>
        <taxon>Eukaryota</taxon>
        <taxon>Metazoa</taxon>
        <taxon>Chordata</taxon>
        <taxon>Craniata</taxon>
        <taxon>Vertebrata</taxon>
        <taxon>Euteleostomi</taxon>
        <taxon>Archelosauria</taxon>
        <taxon>Archosauria</taxon>
        <taxon>Dinosauria</taxon>
        <taxon>Saurischia</taxon>
        <taxon>Theropoda</taxon>
        <taxon>Coelurosauria</taxon>
        <taxon>Aves</taxon>
        <taxon>Neognathae</taxon>
        <taxon>Neoaves</taxon>
        <taxon>Telluraves</taxon>
        <taxon>Australaves</taxon>
        <taxon>Passeriformes</taxon>
        <taxon>Dendrocolaptidae</taxon>
        <taxon>Campylorhamphus</taxon>
    </lineage>
</organism>
<dbReference type="PANTHER" id="PTHR41694:SF4">
    <property type="entry name" value="ENDOGENOUS RETROVIRUS GROUP K MEMBER 10 POL PROTEIN-RELATED"/>
    <property type="match status" value="1"/>
</dbReference>
<reference evidence="17" key="1">
    <citation type="submission" date="2019-09" db="EMBL/GenBank/DDBJ databases">
        <title>Bird 10,000 Genomes (B10K) Project - Family phase.</title>
        <authorList>
            <person name="Zhang G."/>
        </authorList>
    </citation>
    <scope>NUCLEOTIDE SEQUENCE</scope>
    <source>
        <strain evidence="17">B10K-DU-001-09</strain>
        <tissue evidence="17">Muscle</tissue>
    </source>
</reference>
<dbReference type="InterPro" id="IPR043128">
    <property type="entry name" value="Rev_trsase/Diguanyl_cyclase"/>
</dbReference>
<evidence type="ECO:0000256" key="6">
    <source>
        <dbReference type="ARBA" id="ARBA00022759"/>
    </source>
</evidence>
<keyword evidence="11" id="KW-0511">Multifunctional enzyme</keyword>
<evidence type="ECO:0000256" key="2">
    <source>
        <dbReference type="ARBA" id="ARBA00022679"/>
    </source>
</evidence>
<dbReference type="InterPro" id="IPR017856">
    <property type="entry name" value="Integrase-like_N"/>
</dbReference>
<dbReference type="GO" id="GO:0003677">
    <property type="term" value="F:DNA binding"/>
    <property type="evidence" value="ECO:0007669"/>
    <property type="project" value="UniProtKB-KW"/>
</dbReference>
<dbReference type="PROSITE" id="PS50876">
    <property type="entry name" value="ZF_INTEGRASE"/>
    <property type="match status" value="1"/>
</dbReference>
<dbReference type="InterPro" id="IPR043502">
    <property type="entry name" value="DNA/RNA_pol_sf"/>
</dbReference>
<comment type="caution">
    <text evidence="17">The sequence shown here is derived from an EMBL/GenBank/DDBJ whole genome shotgun (WGS) entry which is preliminary data.</text>
</comment>
<evidence type="ECO:0000256" key="1">
    <source>
        <dbReference type="ARBA" id="ARBA00010879"/>
    </source>
</evidence>
<name>A0A851MQH2_9DEND</name>
<dbReference type="OrthoDB" id="9386368at2759"/>
<evidence type="ECO:0000259" key="14">
    <source>
        <dbReference type="PROSITE" id="PS50878"/>
    </source>
</evidence>
<keyword evidence="4" id="KW-0540">Nuclease</keyword>
<keyword evidence="9" id="KW-0695">RNA-directed DNA polymerase</keyword>
<feature type="domain" description="Reverse transcriptase" evidence="14">
    <location>
        <begin position="1"/>
        <end position="94"/>
    </location>
</feature>
<dbReference type="InterPro" id="IPR000477">
    <property type="entry name" value="RT_dom"/>
</dbReference>
<dbReference type="SUPFAM" id="SSF53098">
    <property type="entry name" value="Ribonuclease H-like"/>
    <property type="match status" value="2"/>
</dbReference>
<dbReference type="Proteomes" id="UP000614027">
    <property type="component" value="Unassembled WGS sequence"/>
</dbReference>
<dbReference type="Gene3D" id="3.30.420.10">
    <property type="entry name" value="Ribonuclease H-like superfamily/Ribonuclease H"/>
    <property type="match status" value="2"/>
</dbReference>
<evidence type="ECO:0000256" key="3">
    <source>
        <dbReference type="ARBA" id="ARBA00022695"/>
    </source>
</evidence>
<dbReference type="EMBL" id="WBMV01006776">
    <property type="protein sequence ID" value="NXC33479.1"/>
    <property type="molecule type" value="Genomic_DNA"/>
</dbReference>
<keyword evidence="7" id="KW-0378">Hydrolase</keyword>
<evidence type="ECO:0000256" key="5">
    <source>
        <dbReference type="ARBA" id="ARBA00022723"/>
    </source>
</evidence>
<evidence type="ECO:0000256" key="9">
    <source>
        <dbReference type="ARBA" id="ARBA00022918"/>
    </source>
</evidence>
<dbReference type="InterPro" id="IPR012337">
    <property type="entry name" value="RNaseH-like_sf"/>
</dbReference>
<evidence type="ECO:0000256" key="10">
    <source>
        <dbReference type="ARBA" id="ARBA00023125"/>
    </source>
</evidence>
<feature type="non-terminal residue" evidence="17">
    <location>
        <position position="610"/>
    </location>
</feature>
<dbReference type="GO" id="GO:0035613">
    <property type="term" value="F:RNA stem-loop binding"/>
    <property type="evidence" value="ECO:0007669"/>
    <property type="project" value="TreeGrafter"/>
</dbReference>
<dbReference type="Pfam" id="PF00075">
    <property type="entry name" value="RNase_H"/>
    <property type="match status" value="1"/>
</dbReference>
<dbReference type="GO" id="GO:0004523">
    <property type="term" value="F:RNA-DNA hybrid ribonuclease activity"/>
    <property type="evidence" value="ECO:0007669"/>
    <property type="project" value="InterPro"/>
</dbReference>
<proteinExistence type="inferred from homology"/>
<dbReference type="PANTHER" id="PTHR41694">
    <property type="entry name" value="ENDOGENOUS RETROVIRUS GROUP K MEMBER POL PROTEIN"/>
    <property type="match status" value="1"/>
</dbReference>
<dbReference type="GO" id="GO:0008270">
    <property type="term" value="F:zinc ion binding"/>
    <property type="evidence" value="ECO:0007669"/>
    <property type="project" value="UniProtKB-KW"/>
</dbReference>
<keyword evidence="3" id="KW-0548">Nucleotidyltransferase</keyword>
<feature type="domain" description="Integrase catalytic" evidence="16">
    <location>
        <begin position="488"/>
        <end position="610"/>
    </location>
</feature>
<dbReference type="Pfam" id="PF00665">
    <property type="entry name" value="rve"/>
    <property type="match status" value="1"/>
</dbReference>
<keyword evidence="2" id="KW-0808">Transferase</keyword>
<keyword evidence="18" id="KW-1185">Reference proteome</keyword>
<dbReference type="PROSITE" id="PS50879">
    <property type="entry name" value="RNASE_H_1"/>
    <property type="match status" value="1"/>
</dbReference>
<dbReference type="SUPFAM" id="SSF56672">
    <property type="entry name" value="DNA/RNA polymerases"/>
    <property type="match status" value="1"/>
</dbReference>
<evidence type="ECO:0000256" key="12">
    <source>
        <dbReference type="PROSITE-ProRule" id="PRU00450"/>
    </source>
</evidence>
<evidence type="ECO:0000256" key="7">
    <source>
        <dbReference type="ARBA" id="ARBA00022801"/>
    </source>
</evidence>
<evidence type="ECO:0000256" key="4">
    <source>
        <dbReference type="ARBA" id="ARBA00022722"/>
    </source>
</evidence>
<evidence type="ECO:0000256" key="11">
    <source>
        <dbReference type="ARBA" id="ARBA00023268"/>
    </source>
</evidence>
<keyword evidence="6" id="KW-0255">Endonuclease</keyword>
<evidence type="ECO:0000259" key="15">
    <source>
        <dbReference type="PROSITE" id="PS50879"/>
    </source>
</evidence>
<dbReference type="AlphaFoldDB" id="A0A851MQH2"/>
<dbReference type="InterPro" id="IPR002156">
    <property type="entry name" value="RNaseH_domain"/>
</dbReference>
<dbReference type="GO" id="GO:0015074">
    <property type="term" value="P:DNA integration"/>
    <property type="evidence" value="ECO:0007669"/>
    <property type="project" value="InterPro"/>
</dbReference>
<evidence type="ECO:0000259" key="13">
    <source>
        <dbReference type="PROSITE" id="PS50876"/>
    </source>
</evidence>
<accession>A0A851MQH2</accession>
<dbReference type="Pfam" id="PF06817">
    <property type="entry name" value="RVT_thumb"/>
    <property type="match status" value="1"/>
</dbReference>
<evidence type="ECO:0000313" key="18">
    <source>
        <dbReference type="Proteomes" id="UP000614027"/>
    </source>
</evidence>
<comment type="similarity">
    <text evidence="1">Belongs to the beta type-B retroviral polymerase family. HERV class-II K(HML-2) pol subfamily.</text>
</comment>
<keyword evidence="8" id="KW-0862">Zinc</keyword>
<keyword evidence="12" id="KW-0863">Zinc-finger</keyword>
<evidence type="ECO:0000256" key="8">
    <source>
        <dbReference type="ARBA" id="ARBA00022833"/>
    </source>
</evidence>
<dbReference type="GO" id="GO:0003964">
    <property type="term" value="F:RNA-directed DNA polymerase activity"/>
    <property type="evidence" value="ECO:0007669"/>
    <property type="project" value="UniProtKB-KW"/>
</dbReference>
<evidence type="ECO:0000313" key="17">
    <source>
        <dbReference type="EMBL" id="NXC33479.1"/>
    </source>
</evidence>
<dbReference type="InterPro" id="IPR003308">
    <property type="entry name" value="Integrase_Zn-bd_dom_N"/>
</dbReference>
<dbReference type="Gene3D" id="1.10.10.200">
    <property type="match status" value="1"/>
</dbReference>
<keyword evidence="5" id="KW-0479">Metal-binding</keyword>
<dbReference type="PROSITE" id="PS50878">
    <property type="entry name" value="RT_POL"/>
    <property type="match status" value="1"/>
</dbReference>
<keyword evidence="10" id="KW-0238">DNA-binding</keyword>
<dbReference type="InterPro" id="IPR010661">
    <property type="entry name" value="RVT_thumb"/>
</dbReference>
<dbReference type="Pfam" id="PF00078">
    <property type="entry name" value="RVT_1"/>
    <property type="match status" value="1"/>
</dbReference>
<sequence>PMRRYHWLVLPQGLKNSPSICQWYVAKVLSPVRARAEEAIILHYMDDVLVCAPDDDVLARVLDDTVVALSEAGFELQQDKVQRVAPWKYLGLEITNRTIRPQRLVINEHPKTLRDLHQLCGVLNWVRPWLGLTTGDLSPLFSLLQGGEEMDAPKRLTPEASAALRAVETALSTRQSHRYRPDLPFSFIILGKLPHLHGLIFQWDQGEREPLLIIEWVFLSHGRLLAGCDFVCIHVPLNTSSGRMTMDTLEQLLRENENLQFALDSYSGQLSIHHPAHKLFNTTFCLLPREIQSRRPLKALTVFTDASGKSHKSVMTWKDSQTQRWEHDVKLVEGSPQVAELDAVVRAFERFSEPFNLVTDSAYVAGVTSRAEHAVLGDVTNPVIHGLLSKLIHLVSHREHPFYVMHTRSHTDLPGFISEGNRRADSLAAAVQLGGPCNIFQRAKLSHQQFHQNVPGLVRQFHLRREQAKAIVATCPSCARSALPSLGEGVNPRGLRSCEVWQMDVTHVQEFGRLRFVHVSIDTFSGAVFASAHAGEKARDVVRHLLLAFSTLGVPAQIKTDNGPAYASRELERFLQEWGICHKFGIPHSPSGQAIVERCHQTLKNQLAKQ</sequence>
<dbReference type="Gene3D" id="3.30.70.270">
    <property type="match status" value="2"/>
</dbReference>
<protein>
    <submittedName>
        <fullName evidence="17">POK11 protein</fullName>
    </submittedName>
</protein>
<feature type="domain" description="Integrase-type" evidence="13">
    <location>
        <begin position="438"/>
        <end position="479"/>
    </location>
</feature>
<feature type="domain" description="RNase H type-1" evidence="15">
    <location>
        <begin position="296"/>
        <end position="433"/>
    </location>
</feature>
<dbReference type="InterPro" id="IPR001584">
    <property type="entry name" value="Integrase_cat-core"/>
</dbReference>
<gene>
    <name evidence="17" type="primary">Ervk11_2</name>
    <name evidence="17" type="ORF">CAMPRO_R10471</name>
</gene>
<dbReference type="Gene3D" id="3.10.10.10">
    <property type="entry name" value="HIV Type 1 Reverse Transcriptase, subunit A, domain 1"/>
    <property type="match status" value="1"/>
</dbReference>